<dbReference type="EMBL" id="CP114029">
    <property type="protein sequence ID" value="WAP67244.1"/>
    <property type="molecule type" value="Genomic_DNA"/>
</dbReference>
<dbReference type="RefSeq" id="WP_268879696.1">
    <property type="nucleotide sequence ID" value="NZ_CP114029.1"/>
</dbReference>
<reference evidence="1" key="1">
    <citation type="submission" date="2022-12" db="EMBL/GenBank/DDBJ databases">
        <title>Jiella pelagia sp. nov., isolated from phosphonate enriched culture of Northwest Pacific surface seawater.</title>
        <authorList>
            <person name="Shin D.Y."/>
            <person name="Hwang C.Y."/>
        </authorList>
    </citation>
    <scope>NUCLEOTIDE SEQUENCE</scope>
    <source>
        <strain evidence="1">HL-NP1</strain>
    </source>
</reference>
<gene>
    <name evidence="1" type="ORF">OH818_16845</name>
</gene>
<name>A0ABY7BU11_9HYPH</name>
<organism evidence="1 2">
    <name type="scientific">Jiella pelagia</name>
    <dbReference type="NCBI Taxonomy" id="2986949"/>
    <lineage>
        <taxon>Bacteria</taxon>
        <taxon>Pseudomonadati</taxon>
        <taxon>Pseudomonadota</taxon>
        <taxon>Alphaproteobacteria</taxon>
        <taxon>Hyphomicrobiales</taxon>
        <taxon>Aurantimonadaceae</taxon>
        <taxon>Jiella</taxon>
    </lineage>
</organism>
<evidence type="ECO:0000313" key="2">
    <source>
        <dbReference type="Proteomes" id="UP001164020"/>
    </source>
</evidence>
<evidence type="ECO:0000313" key="1">
    <source>
        <dbReference type="EMBL" id="WAP67244.1"/>
    </source>
</evidence>
<accession>A0ABY7BU11</accession>
<sequence>MVFVLRTRENGRFASEGFEVRDESLRAYEEAWHDLQMSAEDWAVALYDVPDAADADEAIKAVRAGKGMILMHRDQDTNDAAMRELRKILGGRP</sequence>
<keyword evidence="2" id="KW-1185">Reference proteome</keyword>
<protein>
    <submittedName>
        <fullName evidence="1">Uncharacterized protein</fullName>
    </submittedName>
</protein>
<dbReference type="Proteomes" id="UP001164020">
    <property type="component" value="Chromosome"/>
</dbReference>
<proteinExistence type="predicted"/>